<dbReference type="VEuPathDB" id="FungiDB:ASPBRDRAFT_46223"/>
<sequence>MRSFEAHWTAGDTMDAWRRVAEPVSTVACPEPPFSGDHSTMVAMCRALESQM</sequence>
<evidence type="ECO:0000313" key="2">
    <source>
        <dbReference type="Proteomes" id="UP000184499"/>
    </source>
</evidence>
<feature type="non-terminal residue" evidence="1">
    <location>
        <position position="52"/>
    </location>
</feature>
<proteinExistence type="predicted"/>
<dbReference type="RefSeq" id="XP_067476199.1">
    <property type="nucleotide sequence ID" value="XM_067625586.1"/>
</dbReference>
<dbReference type="EMBL" id="KV878689">
    <property type="protein sequence ID" value="OJJ68950.1"/>
    <property type="molecule type" value="Genomic_DNA"/>
</dbReference>
<name>A0A1L9UB63_ASPBC</name>
<accession>A0A1L9UB63</accession>
<reference evidence="2" key="1">
    <citation type="journal article" date="2017" name="Genome Biol.">
        <title>Comparative genomics reveals high biological diversity and specific adaptations in the industrially and medically important fungal genus Aspergillus.</title>
        <authorList>
            <person name="de Vries R.P."/>
            <person name="Riley R."/>
            <person name="Wiebenga A."/>
            <person name="Aguilar-Osorio G."/>
            <person name="Amillis S."/>
            <person name="Uchima C.A."/>
            <person name="Anderluh G."/>
            <person name="Asadollahi M."/>
            <person name="Askin M."/>
            <person name="Barry K."/>
            <person name="Battaglia E."/>
            <person name="Bayram O."/>
            <person name="Benocci T."/>
            <person name="Braus-Stromeyer S.A."/>
            <person name="Caldana C."/>
            <person name="Canovas D."/>
            <person name="Cerqueira G.C."/>
            <person name="Chen F."/>
            <person name="Chen W."/>
            <person name="Choi C."/>
            <person name="Clum A."/>
            <person name="Dos Santos R.A."/>
            <person name="Damasio A.R."/>
            <person name="Diallinas G."/>
            <person name="Emri T."/>
            <person name="Fekete E."/>
            <person name="Flipphi M."/>
            <person name="Freyberg S."/>
            <person name="Gallo A."/>
            <person name="Gournas C."/>
            <person name="Habgood R."/>
            <person name="Hainaut M."/>
            <person name="Harispe M.L."/>
            <person name="Henrissat B."/>
            <person name="Hilden K.S."/>
            <person name="Hope R."/>
            <person name="Hossain A."/>
            <person name="Karabika E."/>
            <person name="Karaffa L."/>
            <person name="Karanyi Z."/>
            <person name="Krasevec N."/>
            <person name="Kuo A."/>
            <person name="Kusch H."/>
            <person name="LaButti K."/>
            <person name="Lagendijk E.L."/>
            <person name="Lapidus A."/>
            <person name="Levasseur A."/>
            <person name="Lindquist E."/>
            <person name="Lipzen A."/>
            <person name="Logrieco A.F."/>
            <person name="MacCabe A."/>
            <person name="Maekelae M.R."/>
            <person name="Malavazi I."/>
            <person name="Melin P."/>
            <person name="Meyer V."/>
            <person name="Mielnichuk N."/>
            <person name="Miskei M."/>
            <person name="Molnar A.P."/>
            <person name="Mule G."/>
            <person name="Ngan C.Y."/>
            <person name="Orejas M."/>
            <person name="Orosz E."/>
            <person name="Ouedraogo J.P."/>
            <person name="Overkamp K.M."/>
            <person name="Park H.-S."/>
            <person name="Perrone G."/>
            <person name="Piumi F."/>
            <person name="Punt P.J."/>
            <person name="Ram A.F."/>
            <person name="Ramon A."/>
            <person name="Rauscher S."/>
            <person name="Record E."/>
            <person name="Riano-Pachon D.M."/>
            <person name="Robert V."/>
            <person name="Roehrig J."/>
            <person name="Ruller R."/>
            <person name="Salamov A."/>
            <person name="Salih N.S."/>
            <person name="Samson R.A."/>
            <person name="Sandor E."/>
            <person name="Sanguinetti M."/>
            <person name="Schuetze T."/>
            <person name="Sepcic K."/>
            <person name="Shelest E."/>
            <person name="Sherlock G."/>
            <person name="Sophianopoulou V."/>
            <person name="Squina F.M."/>
            <person name="Sun H."/>
            <person name="Susca A."/>
            <person name="Todd R.B."/>
            <person name="Tsang A."/>
            <person name="Unkles S.E."/>
            <person name="van de Wiele N."/>
            <person name="van Rossen-Uffink D."/>
            <person name="Oliveira J.V."/>
            <person name="Vesth T.C."/>
            <person name="Visser J."/>
            <person name="Yu J.-H."/>
            <person name="Zhou M."/>
            <person name="Andersen M.R."/>
            <person name="Archer D.B."/>
            <person name="Baker S.E."/>
            <person name="Benoit I."/>
            <person name="Brakhage A.A."/>
            <person name="Braus G.H."/>
            <person name="Fischer R."/>
            <person name="Frisvad J.C."/>
            <person name="Goldman G.H."/>
            <person name="Houbraken J."/>
            <person name="Oakley B."/>
            <person name="Pocsi I."/>
            <person name="Scazzocchio C."/>
            <person name="Seiboth B."/>
            <person name="vanKuyk P.A."/>
            <person name="Wortman J."/>
            <person name="Dyer P.S."/>
            <person name="Grigoriev I.V."/>
        </authorList>
    </citation>
    <scope>NUCLEOTIDE SEQUENCE [LARGE SCALE GENOMIC DNA]</scope>
    <source>
        <strain evidence="2">CBS 101740 / IMI 381727 / IBT 21946</strain>
    </source>
</reference>
<gene>
    <name evidence="1" type="ORF">ASPBRDRAFT_46223</name>
</gene>
<evidence type="ECO:0000313" key="1">
    <source>
        <dbReference type="EMBL" id="OJJ68950.1"/>
    </source>
</evidence>
<protein>
    <submittedName>
        <fullName evidence="1">Uncharacterized protein</fullName>
    </submittedName>
</protein>
<dbReference type="Proteomes" id="UP000184499">
    <property type="component" value="Unassembled WGS sequence"/>
</dbReference>
<keyword evidence="2" id="KW-1185">Reference proteome</keyword>
<organism evidence="1 2">
    <name type="scientific">Aspergillus brasiliensis (strain CBS 101740 / IMI 381727 / IBT 21946)</name>
    <dbReference type="NCBI Taxonomy" id="767769"/>
    <lineage>
        <taxon>Eukaryota</taxon>
        <taxon>Fungi</taxon>
        <taxon>Dikarya</taxon>
        <taxon>Ascomycota</taxon>
        <taxon>Pezizomycotina</taxon>
        <taxon>Eurotiomycetes</taxon>
        <taxon>Eurotiomycetidae</taxon>
        <taxon>Eurotiales</taxon>
        <taxon>Aspergillaceae</taxon>
        <taxon>Aspergillus</taxon>
        <taxon>Aspergillus subgen. Circumdati</taxon>
    </lineage>
</organism>
<dbReference type="AlphaFoldDB" id="A0A1L9UB63"/>
<dbReference type="GeneID" id="93578074"/>